<proteinExistence type="predicted"/>
<protein>
    <submittedName>
        <fullName evidence="1">Uncharacterized protein</fullName>
    </submittedName>
</protein>
<dbReference type="PANTHER" id="PTHR45661">
    <property type="entry name" value="SURFACE ANTIGEN"/>
    <property type="match status" value="1"/>
</dbReference>
<dbReference type="Pfam" id="PF13306">
    <property type="entry name" value="LRR_5"/>
    <property type="match status" value="3"/>
</dbReference>
<evidence type="ECO:0000313" key="2">
    <source>
        <dbReference type="Proteomes" id="UP001470230"/>
    </source>
</evidence>
<dbReference type="Gene3D" id="3.80.10.10">
    <property type="entry name" value="Ribonuclease Inhibitor"/>
    <property type="match status" value="3"/>
</dbReference>
<reference evidence="1 2" key="1">
    <citation type="submission" date="2024-04" db="EMBL/GenBank/DDBJ databases">
        <title>Tritrichomonas musculus Genome.</title>
        <authorList>
            <person name="Alves-Ferreira E."/>
            <person name="Grigg M."/>
            <person name="Lorenzi H."/>
            <person name="Galac M."/>
        </authorList>
    </citation>
    <scope>NUCLEOTIDE SEQUENCE [LARGE SCALE GENOMIC DNA]</scope>
    <source>
        <strain evidence="1 2">EAF2021</strain>
    </source>
</reference>
<sequence length="779" mass="90676">MDERNSFNLILNSKIISVPFVFDGLLNINHQIVNHLISFHKYNVKSNIDFDILESFINFWVYGKIPDIQSKNIDDYDKLNQEFQHQDLKNLIQMKKEFSDKFIDLNKIQLATPQNKLKIIEIISENLDDYLKHYGIELFSLPIDTLTQIFTHPKRSLEFHDFAYEMIHFYYKKTKKIEIFSLLPTLEASKLSERNYEDSMHERKSRNNFIAQINISDFMDKVEETKKNYAKNFQSFLDEISTNENYRLKNLLAEAFKNEDNELFNLLIGKLVYFDELGIKLIINEKNKEASIFSFKNTCSTLIIPRAIRYNSEDMLIKRILQGSFEKAQIKTIKFEENSELKKIDKYAFAHSLIEEIFIPSKLVQIDDYAFYQCDELKYIHINENSQLKTIGEGAFENTSIKSIFIPSCFEEFKNNWCNGAQKLERIIVSPENKRFYFDKSTKMLLGKSNNNNNNYDVILFGSRTLKNTVLIHSNIKEISASAFEHCNQLKQVIFEKNSELRVIGELAFSATSIESILIPPTVYIIKYDAFSYCYNLKRFEVDSNSKVIKISAGVFVQSNVETIDIPSDFVDLEDQWCLETPNLRRVLIPPKNKQFFFNEKNHFLLTKSDMKSDNYDVILFASRYIENAVIPSNIKIIGSAAFQNCIHLKVVTFEENSMLNTIDDFVFYNTPFERIVIPPTVKRLGELSFAMCLSLKKVYISNDSELEEIDDCAFDCSVIEDIFIPSKVKKISHSAFSTCENLRIVEFDENPNLDFPSICKALFKDPSPIILISAKKSP</sequence>
<dbReference type="InterPro" id="IPR026906">
    <property type="entry name" value="LRR_5"/>
</dbReference>
<dbReference type="SUPFAM" id="SSF52058">
    <property type="entry name" value="L domain-like"/>
    <property type="match status" value="2"/>
</dbReference>
<evidence type="ECO:0000313" key="1">
    <source>
        <dbReference type="EMBL" id="KAK8896141.1"/>
    </source>
</evidence>
<dbReference type="InterPro" id="IPR053139">
    <property type="entry name" value="Surface_bspA-like"/>
</dbReference>
<dbReference type="PANTHER" id="PTHR45661:SF3">
    <property type="entry name" value="IG-LIKE DOMAIN-CONTAINING PROTEIN"/>
    <property type="match status" value="1"/>
</dbReference>
<keyword evidence="2" id="KW-1185">Reference proteome</keyword>
<dbReference type="InterPro" id="IPR032675">
    <property type="entry name" value="LRR_dom_sf"/>
</dbReference>
<organism evidence="1 2">
    <name type="scientific">Tritrichomonas musculus</name>
    <dbReference type="NCBI Taxonomy" id="1915356"/>
    <lineage>
        <taxon>Eukaryota</taxon>
        <taxon>Metamonada</taxon>
        <taxon>Parabasalia</taxon>
        <taxon>Tritrichomonadida</taxon>
        <taxon>Tritrichomonadidae</taxon>
        <taxon>Tritrichomonas</taxon>
    </lineage>
</organism>
<name>A0ABR2KYF1_9EUKA</name>
<dbReference type="EMBL" id="JAPFFF010000002">
    <property type="protein sequence ID" value="KAK8896141.1"/>
    <property type="molecule type" value="Genomic_DNA"/>
</dbReference>
<dbReference type="Proteomes" id="UP001470230">
    <property type="component" value="Unassembled WGS sequence"/>
</dbReference>
<gene>
    <name evidence="1" type="ORF">M9Y10_014034</name>
</gene>
<accession>A0ABR2KYF1</accession>
<comment type="caution">
    <text evidence="1">The sequence shown here is derived from an EMBL/GenBank/DDBJ whole genome shotgun (WGS) entry which is preliminary data.</text>
</comment>